<name>A0A7Z2GF69_9BURK</name>
<dbReference type="Proteomes" id="UP000433577">
    <property type="component" value="Chromosome 1"/>
</dbReference>
<dbReference type="RefSeq" id="WP_158947911.1">
    <property type="nucleotide sequence ID" value="NZ_CP046913.1"/>
</dbReference>
<feature type="region of interest" description="Disordered" evidence="1">
    <location>
        <begin position="1"/>
        <end position="25"/>
    </location>
</feature>
<evidence type="ECO:0000313" key="2">
    <source>
        <dbReference type="EMBL" id="QGZ60415.1"/>
    </source>
</evidence>
<evidence type="ECO:0000256" key="1">
    <source>
        <dbReference type="SAM" id="MobiDB-lite"/>
    </source>
</evidence>
<keyword evidence="3" id="KW-1185">Reference proteome</keyword>
<accession>A0A7Z2GF69</accession>
<dbReference type="EMBL" id="CP046913">
    <property type="protein sequence ID" value="QGZ60415.1"/>
    <property type="molecule type" value="Genomic_DNA"/>
</dbReference>
<dbReference type="AlphaFoldDB" id="A0A7Z2GF69"/>
<proteinExistence type="predicted"/>
<protein>
    <submittedName>
        <fullName evidence="2">Uncharacterized protein</fullName>
    </submittedName>
</protein>
<sequence length="66" mass="7443">MKQASEPHFSSAAHGKNFIDETQRRTREFHKKRLDGEQADAGWHGVTCCTVISSSRRNRDGNIKSA</sequence>
<organism evidence="2 3">
    <name type="scientific">Paraburkholderia acidisoli</name>
    <dbReference type="NCBI Taxonomy" id="2571748"/>
    <lineage>
        <taxon>Bacteria</taxon>
        <taxon>Pseudomonadati</taxon>
        <taxon>Pseudomonadota</taxon>
        <taxon>Betaproteobacteria</taxon>
        <taxon>Burkholderiales</taxon>
        <taxon>Burkholderiaceae</taxon>
        <taxon>Paraburkholderia</taxon>
    </lineage>
</organism>
<dbReference type="KEGG" id="pacs:FAZ98_00960"/>
<reference evidence="2 3" key="1">
    <citation type="submission" date="2019-12" db="EMBL/GenBank/DDBJ databases">
        <title>Paraburkholderia acidiphila 7Q-K02 sp. nov and Paraburkholderia acidisoli DHF22 sp. nov., two strains isolated from forest soil.</title>
        <authorList>
            <person name="Gao Z."/>
            <person name="Qiu L."/>
        </authorList>
    </citation>
    <scope>NUCLEOTIDE SEQUENCE [LARGE SCALE GENOMIC DNA]</scope>
    <source>
        <strain evidence="2 3">DHF22</strain>
    </source>
</reference>
<gene>
    <name evidence="2" type="ORF">FAZ98_00960</name>
</gene>
<evidence type="ECO:0000313" key="3">
    <source>
        <dbReference type="Proteomes" id="UP000433577"/>
    </source>
</evidence>